<keyword evidence="6 8" id="KW-0472">Membrane</keyword>
<gene>
    <name evidence="9 11" type="ORF">BDZ99DRAFT_527510</name>
</gene>
<evidence type="ECO:0000256" key="3">
    <source>
        <dbReference type="ARBA" id="ARBA00022448"/>
    </source>
</evidence>
<evidence type="ECO:0000313" key="9">
    <source>
        <dbReference type="EMBL" id="KAF2802484.1"/>
    </source>
</evidence>
<dbReference type="PANTHER" id="PTHR31645:SF0">
    <property type="entry name" value="OLIGOPEPTIDE TRANSPORTER YGL114W-RELATED"/>
    <property type="match status" value="1"/>
</dbReference>
<protein>
    <recommendedName>
        <fullName evidence="12">OPT superfamily oligopeptide transporter</fullName>
    </recommendedName>
</protein>
<reference evidence="11" key="3">
    <citation type="submission" date="2025-04" db="UniProtKB">
        <authorList>
            <consortium name="RefSeq"/>
        </authorList>
    </citation>
    <scope>IDENTIFICATION</scope>
    <source>
        <strain evidence="11">CBS 304.34</strain>
    </source>
</reference>
<reference evidence="9 11" key="1">
    <citation type="journal article" date="2020" name="Stud. Mycol.">
        <title>101 Dothideomycetes genomes: a test case for predicting lifestyles and emergence of pathogens.</title>
        <authorList>
            <person name="Haridas S."/>
            <person name="Albert R."/>
            <person name="Binder M."/>
            <person name="Bloem J."/>
            <person name="Labutti K."/>
            <person name="Salamov A."/>
            <person name="Andreopoulos B."/>
            <person name="Baker S."/>
            <person name="Barry K."/>
            <person name="Bills G."/>
            <person name="Bluhm B."/>
            <person name="Cannon C."/>
            <person name="Castanera R."/>
            <person name="Culley D."/>
            <person name="Daum C."/>
            <person name="Ezra D."/>
            <person name="Gonzalez J."/>
            <person name="Henrissat B."/>
            <person name="Kuo A."/>
            <person name="Liang C."/>
            <person name="Lipzen A."/>
            <person name="Lutzoni F."/>
            <person name="Magnuson J."/>
            <person name="Mondo S."/>
            <person name="Nolan M."/>
            <person name="Ohm R."/>
            <person name="Pangilinan J."/>
            <person name="Park H.-J."/>
            <person name="Ramirez L."/>
            <person name="Alfaro M."/>
            <person name="Sun H."/>
            <person name="Tritt A."/>
            <person name="Yoshinaga Y."/>
            <person name="Zwiers L.-H."/>
            <person name="Turgeon B."/>
            <person name="Goodwin S."/>
            <person name="Spatafora J."/>
            <person name="Crous P."/>
            <person name="Grigoriev I."/>
        </authorList>
    </citation>
    <scope>NUCLEOTIDE SEQUENCE</scope>
    <source>
        <strain evidence="9 11">CBS 304.34</strain>
    </source>
</reference>
<feature type="transmembrane region" description="Helical" evidence="8">
    <location>
        <begin position="100"/>
        <end position="120"/>
    </location>
</feature>
<dbReference type="RefSeq" id="XP_033569448.1">
    <property type="nucleotide sequence ID" value="XM_033726271.1"/>
</dbReference>
<name>A0A6A6Y391_9PEZI</name>
<dbReference type="GeneID" id="54467164"/>
<dbReference type="InterPro" id="IPR045035">
    <property type="entry name" value="YSL-like"/>
</dbReference>
<dbReference type="EMBL" id="MU003723">
    <property type="protein sequence ID" value="KAF2802484.1"/>
    <property type="molecule type" value="Genomic_DNA"/>
</dbReference>
<evidence type="ECO:0000256" key="6">
    <source>
        <dbReference type="ARBA" id="ARBA00023136"/>
    </source>
</evidence>
<evidence type="ECO:0000313" key="11">
    <source>
        <dbReference type="RefSeq" id="XP_033569448.1"/>
    </source>
</evidence>
<evidence type="ECO:0000313" key="10">
    <source>
        <dbReference type="Proteomes" id="UP000504636"/>
    </source>
</evidence>
<feature type="transmembrane region" description="Helical" evidence="8">
    <location>
        <begin position="43"/>
        <end position="63"/>
    </location>
</feature>
<dbReference type="AlphaFoldDB" id="A0A6A6Y391"/>
<keyword evidence="5 8" id="KW-1133">Transmembrane helix</keyword>
<evidence type="ECO:0000256" key="2">
    <source>
        <dbReference type="ARBA" id="ARBA00008807"/>
    </source>
</evidence>
<evidence type="ECO:0000256" key="4">
    <source>
        <dbReference type="ARBA" id="ARBA00022692"/>
    </source>
</evidence>
<dbReference type="GO" id="GO:0000329">
    <property type="term" value="C:fungal-type vacuole membrane"/>
    <property type="evidence" value="ECO:0007669"/>
    <property type="project" value="TreeGrafter"/>
</dbReference>
<evidence type="ECO:0000256" key="7">
    <source>
        <dbReference type="SAM" id="MobiDB-lite"/>
    </source>
</evidence>
<feature type="transmembrane region" description="Helical" evidence="8">
    <location>
        <begin position="192"/>
        <end position="213"/>
    </location>
</feature>
<evidence type="ECO:0000256" key="8">
    <source>
        <dbReference type="SAM" id="Phobius"/>
    </source>
</evidence>
<reference evidence="11" key="2">
    <citation type="submission" date="2020-04" db="EMBL/GenBank/DDBJ databases">
        <authorList>
            <consortium name="NCBI Genome Project"/>
        </authorList>
    </citation>
    <scope>NUCLEOTIDE SEQUENCE</scope>
    <source>
        <strain evidence="11">CBS 304.34</strain>
    </source>
</reference>
<feature type="region of interest" description="Disordered" evidence="7">
    <location>
        <begin position="1"/>
        <end position="35"/>
    </location>
</feature>
<sequence>MPDAENEAGLTPSERSCEENGTHSPPTQPTAERHNEQTFSLRGILAGLFIGTLICFASLYYGLQAGQTNSMPLPSVLLAHAVFKPFARYLHRPFNPSENVLVMMIAASMGVAAVIGVLHTRPSITENISKQHSSHHGSIRTEDADSRSLPPFLPESSNGVNVDSGDSVLHSGNTRSEESENSNIDNRSNPRMYSGLVSFIISGLTALLTYFVPDLQTLPIFGTKIARMWAWSVDISPAYLGFGMIMHPLTTAHMLLGAVIGWAFLSPLAKSKGWASGRVEDWDDGSQGWNIWVALGVILGDTLIGIVWVIFGLLRDGDYGGGLFEQLRSRFTQAHSKAKAASFSLFGARNRHSTPDERTLLLPPDLDSLHKLHANDRNSSADDALSNISAVLWLVGVTVLCVLIAWYLFGDLLPIWEISLSIILIFPLGIASIRSMGETDNALASILGKIPQFLFAVFIPKSNPNATIISLLVGGIAEAGPYQSSDVMEHLKTGHLVGASPKSLFYG</sequence>
<evidence type="ECO:0000256" key="5">
    <source>
        <dbReference type="ARBA" id="ARBA00022989"/>
    </source>
</evidence>
<feature type="transmembrane region" description="Helical" evidence="8">
    <location>
        <begin position="252"/>
        <end position="269"/>
    </location>
</feature>
<comment type="similarity">
    <text evidence="2">Belongs to the oligopeptide OPT transporter family.</text>
</comment>
<accession>A0A6A6Y391</accession>
<feature type="transmembrane region" description="Helical" evidence="8">
    <location>
        <begin position="415"/>
        <end position="433"/>
    </location>
</feature>
<comment type="subcellular location">
    <subcellularLocation>
        <location evidence="1">Membrane</location>
        <topology evidence="1">Multi-pass membrane protein</topology>
    </subcellularLocation>
</comment>
<feature type="transmembrane region" description="Helical" evidence="8">
    <location>
        <begin position="390"/>
        <end position="409"/>
    </location>
</feature>
<proteinExistence type="inferred from homology"/>
<keyword evidence="10" id="KW-1185">Reference proteome</keyword>
<dbReference type="InterPro" id="IPR004813">
    <property type="entry name" value="OPT"/>
</dbReference>
<dbReference type="Pfam" id="PF03169">
    <property type="entry name" value="OPT"/>
    <property type="match status" value="2"/>
</dbReference>
<evidence type="ECO:0000256" key="1">
    <source>
        <dbReference type="ARBA" id="ARBA00004141"/>
    </source>
</evidence>
<evidence type="ECO:0008006" key="12">
    <source>
        <dbReference type="Google" id="ProtNLM"/>
    </source>
</evidence>
<feature type="transmembrane region" description="Helical" evidence="8">
    <location>
        <begin position="289"/>
        <end position="314"/>
    </location>
</feature>
<dbReference type="PANTHER" id="PTHR31645">
    <property type="entry name" value="OLIGOPEPTIDE TRANSPORTER YGL114W-RELATED"/>
    <property type="match status" value="1"/>
</dbReference>
<keyword evidence="4 8" id="KW-0812">Transmembrane</keyword>
<dbReference type="Proteomes" id="UP000504636">
    <property type="component" value="Unplaced"/>
</dbReference>
<dbReference type="OrthoDB" id="5390157at2759"/>
<keyword evidence="3" id="KW-0813">Transport</keyword>
<feature type="region of interest" description="Disordered" evidence="7">
    <location>
        <begin position="128"/>
        <end position="187"/>
    </location>
</feature>
<organism evidence="9">
    <name type="scientific">Mytilinidion resinicola</name>
    <dbReference type="NCBI Taxonomy" id="574789"/>
    <lineage>
        <taxon>Eukaryota</taxon>
        <taxon>Fungi</taxon>
        <taxon>Dikarya</taxon>
        <taxon>Ascomycota</taxon>
        <taxon>Pezizomycotina</taxon>
        <taxon>Dothideomycetes</taxon>
        <taxon>Pleosporomycetidae</taxon>
        <taxon>Mytilinidiales</taxon>
        <taxon>Mytilinidiaceae</taxon>
        <taxon>Mytilinidion</taxon>
    </lineage>
</organism>
<dbReference type="GO" id="GO:0035673">
    <property type="term" value="F:oligopeptide transmembrane transporter activity"/>
    <property type="evidence" value="ECO:0007669"/>
    <property type="project" value="InterPro"/>
</dbReference>